<evidence type="ECO:0000313" key="3">
    <source>
        <dbReference type="EnsemblPlants" id="AET05492"/>
    </source>
</evidence>
<evidence type="ECO:0000313" key="4">
    <source>
        <dbReference type="Proteomes" id="UP000002051"/>
    </source>
</evidence>
<evidence type="ECO:0008006" key="5">
    <source>
        <dbReference type="Google" id="ProtNLM"/>
    </source>
</evidence>
<keyword evidence="1" id="KW-0732">Signal</keyword>
<protein>
    <recommendedName>
        <fullName evidence="5">Transmembrane protein</fullName>
    </recommendedName>
</protein>
<reference evidence="2 4" key="1">
    <citation type="journal article" date="2011" name="Nature">
        <title>The Medicago genome provides insight into the evolution of rhizobial symbioses.</title>
        <authorList>
            <person name="Young N.D."/>
            <person name="Debelle F."/>
            <person name="Oldroyd G.E."/>
            <person name="Geurts R."/>
            <person name="Cannon S.B."/>
            <person name="Udvardi M.K."/>
            <person name="Benedito V.A."/>
            <person name="Mayer K.F."/>
            <person name="Gouzy J."/>
            <person name="Schoof H."/>
            <person name="Van de Peer Y."/>
            <person name="Proost S."/>
            <person name="Cook D.R."/>
            <person name="Meyers B.C."/>
            <person name="Spannagl M."/>
            <person name="Cheung F."/>
            <person name="De Mita S."/>
            <person name="Krishnakumar V."/>
            <person name="Gundlach H."/>
            <person name="Zhou S."/>
            <person name="Mudge J."/>
            <person name="Bharti A.K."/>
            <person name="Murray J.D."/>
            <person name="Naoumkina M.A."/>
            <person name="Rosen B."/>
            <person name="Silverstein K.A."/>
            <person name="Tang H."/>
            <person name="Rombauts S."/>
            <person name="Zhao P.X."/>
            <person name="Zhou P."/>
            <person name="Barbe V."/>
            <person name="Bardou P."/>
            <person name="Bechner M."/>
            <person name="Bellec A."/>
            <person name="Berger A."/>
            <person name="Berges H."/>
            <person name="Bidwell S."/>
            <person name="Bisseling T."/>
            <person name="Choisne N."/>
            <person name="Couloux A."/>
            <person name="Denny R."/>
            <person name="Deshpande S."/>
            <person name="Dai X."/>
            <person name="Doyle J.J."/>
            <person name="Dudez A.M."/>
            <person name="Farmer A.D."/>
            <person name="Fouteau S."/>
            <person name="Franken C."/>
            <person name="Gibelin C."/>
            <person name="Gish J."/>
            <person name="Goldstein S."/>
            <person name="Gonzalez A.J."/>
            <person name="Green P.J."/>
            <person name="Hallab A."/>
            <person name="Hartog M."/>
            <person name="Hua A."/>
            <person name="Humphray S.J."/>
            <person name="Jeong D.H."/>
            <person name="Jing Y."/>
            <person name="Jocker A."/>
            <person name="Kenton S.M."/>
            <person name="Kim D.J."/>
            <person name="Klee K."/>
            <person name="Lai H."/>
            <person name="Lang C."/>
            <person name="Lin S."/>
            <person name="Macmil S.L."/>
            <person name="Magdelenat G."/>
            <person name="Matthews L."/>
            <person name="McCorrison J."/>
            <person name="Monaghan E.L."/>
            <person name="Mun J.H."/>
            <person name="Najar F.Z."/>
            <person name="Nicholson C."/>
            <person name="Noirot C."/>
            <person name="O'Bleness M."/>
            <person name="Paule C.R."/>
            <person name="Poulain J."/>
            <person name="Prion F."/>
            <person name="Qin B."/>
            <person name="Qu C."/>
            <person name="Retzel E.F."/>
            <person name="Riddle C."/>
            <person name="Sallet E."/>
            <person name="Samain S."/>
            <person name="Samson N."/>
            <person name="Sanders I."/>
            <person name="Saurat O."/>
            <person name="Scarpelli C."/>
            <person name="Schiex T."/>
            <person name="Segurens B."/>
            <person name="Severin A.J."/>
            <person name="Sherrier D.J."/>
            <person name="Shi R."/>
            <person name="Sims S."/>
            <person name="Singer S.R."/>
            <person name="Sinharoy S."/>
            <person name="Sterck L."/>
            <person name="Viollet A."/>
            <person name="Wang B.B."/>
            <person name="Wang K."/>
            <person name="Wang M."/>
            <person name="Wang X."/>
            <person name="Warfsmann J."/>
            <person name="Weissenbach J."/>
            <person name="White D.D."/>
            <person name="White J.D."/>
            <person name="Wiley G.B."/>
            <person name="Wincker P."/>
            <person name="Xing Y."/>
            <person name="Yang L."/>
            <person name="Yao Z."/>
            <person name="Ying F."/>
            <person name="Zhai J."/>
            <person name="Zhou L."/>
            <person name="Zuber A."/>
            <person name="Denarie J."/>
            <person name="Dixon R.A."/>
            <person name="May G.D."/>
            <person name="Schwartz D.C."/>
            <person name="Rogers J."/>
            <person name="Quetier F."/>
            <person name="Town C.D."/>
            <person name="Roe B.A."/>
        </authorList>
    </citation>
    <scope>NUCLEOTIDE SEQUENCE [LARGE SCALE GENOMIC DNA]</scope>
    <source>
        <strain evidence="2">A17</strain>
        <strain evidence="3 4">cv. Jemalong A17</strain>
    </source>
</reference>
<reference evidence="2 4" key="2">
    <citation type="journal article" date="2014" name="BMC Genomics">
        <title>An improved genome release (version Mt4.0) for the model legume Medicago truncatula.</title>
        <authorList>
            <person name="Tang H."/>
            <person name="Krishnakumar V."/>
            <person name="Bidwell S."/>
            <person name="Rosen B."/>
            <person name="Chan A."/>
            <person name="Zhou S."/>
            <person name="Gentzbittel L."/>
            <person name="Childs K.L."/>
            <person name="Yandell M."/>
            <person name="Gundlach H."/>
            <person name="Mayer K.F."/>
            <person name="Schwartz D.C."/>
            <person name="Town C.D."/>
        </authorList>
    </citation>
    <scope>GENOME REANNOTATION</scope>
    <source>
        <strain evidence="3 4">cv. Jemalong A17</strain>
    </source>
</reference>
<keyword evidence="4" id="KW-1185">Reference proteome</keyword>
<accession>G7LCC5</accession>
<evidence type="ECO:0000256" key="1">
    <source>
        <dbReference type="SAM" id="SignalP"/>
    </source>
</evidence>
<organism evidence="2 4">
    <name type="scientific">Medicago truncatula</name>
    <name type="common">Barrel medic</name>
    <name type="synonym">Medicago tribuloides</name>
    <dbReference type="NCBI Taxonomy" id="3880"/>
    <lineage>
        <taxon>Eukaryota</taxon>
        <taxon>Viridiplantae</taxon>
        <taxon>Streptophyta</taxon>
        <taxon>Embryophyta</taxon>
        <taxon>Tracheophyta</taxon>
        <taxon>Spermatophyta</taxon>
        <taxon>Magnoliopsida</taxon>
        <taxon>eudicotyledons</taxon>
        <taxon>Gunneridae</taxon>
        <taxon>Pentapetalae</taxon>
        <taxon>rosids</taxon>
        <taxon>fabids</taxon>
        <taxon>Fabales</taxon>
        <taxon>Fabaceae</taxon>
        <taxon>Papilionoideae</taxon>
        <taxon>50 kb inversion clade</taxon>
        <taxon>NPAAA clade</taxon>
        <taxon>Hologalegina</taxon>
        <taxon>IRL clade</taxon>
        <taxon>Trifolieae</taxon>
        <taxon>Medicago</taxon>
    </lineage>
</organism>
<dbReference type="Proteomes" id="UP000002051">
    <property type="component" value="Chromosome 8"/>
</dbReference>
<dbReference type="HOGENOM" id="CLU_2281664_0_0_1"/>
<reference evidence="3" key="3">
    <citation type="submission" date="2015-04" db="UniProtKB">
        <authorList>
            <consortium name="EnsemblPlants"/>
        </authorList>
    </citation>
    <scope>IDENTIFICATION</scope>
    <source>
        <strain evidence="3">cv. Jemalong A17</strain>
    </source>
</reference>
<evidence type="ECO:0000313" key="2">
    <source>
        <dbReference type="EMBL" id="AET05492.1"/>
    </source>
</evidence>
<name>G7LCC5_MEDTR</name>
<dbReference type="EnsemblPlants" id="AET05492">
    <property type="protein sequence ID" value="AET05492"/>
    <property type="gene ID" value="MTR_8g106160"/>
</dbReference>
<gene>
    <name evidence="2" type="ordered locus">MTR_8g106160</name>
</gene>
<dbReference type="PaxDb" id="3880-AET05492"/>
<dbReference type="AlphaFoldDB" id="G7LCC5"/>
<feature type="signal peptide" evidence="1">
    <location>
        <begin position="1"/>
        <end position="25"/>
    </location>
</feature>
<dbReference type="EMBL" id="CM001224">
    <property type="protein sequence ID" value="AET05492.1"/>
    <property type="molecule type" value="Genomic_DNA"/>
</dbReference>
<feature type="chain" id="PRO_5014574201" description="Transmembrane protein" evidence="1">
    <location>
        <begin position="26"/>
        <end position="102"/>
    </location>
</feature>
<sequence length="102" mass="11799">MKVFFHLVLPLILILLCSQNSVVQGRLLSISTKPDPKDAAATARWLVSKFMGMDIEEIVENYQTEPPEIDFVGGDLCTTKMYPEPHDKRIHWWKCFCVLYKL</sequence>
<proteinExistence type="predicted"/>